<dbReference type="Pfam" id="PF00497">
    <property type="entry name" value="SBP_bac_3"/>
    <property type="match status" value="1"/>
</dbReference>
<evidence type="ECO:0000259" key="3">
    <source>
        <dbReference type="SMART" id="SM00062"/>
    </source>
</evidence>
<dbReference type="RefSeq" id="WP_353387779.1">
    <property type="nucleotide sequence ID" value="NZ_BAABWD010000001.1"/>
</dbReference>
<keyword evidence="5" id="KW-1185">Reference proteome</keyword>
<dbReference type="PANTHER" id="PTHR35936">
    <property type="entry name" value="MEMBRANE-BOUND LYTIC MUREIN TRANSGLYCOSYLASE F"/>
    <property type="match status" value="1"/>
</dbReference>
<dbReference type="SUPFAM" id="SSF53850">
    <property type="entry name" value="Periplasmic binding protein-like II"/>
    <property type="match status" value="1"/>
</dbReference>
<dbReference type="Gene3D" id="3.40.190.10">
    <property type="entry name" value="Periplasmic binding protein-like II"/>
    <property type="match status" value="2"/>
</dbReference>
<feature type="domain" description="Solute-binding protein family 3/N-terminal" evidence="3">
    <location>
        <begin position="6"/>
        <end position="229"/>
    </location>
</feature>
<evidence type="ECO:0000313" key="4">
    <source>
        <dbReference type="EMBL" id="GAA6131290.1"/>
    </source>
</evidence>
<sequence>MARAEPLNIVSEAWPPYIYEEAGSLKGVDYDVTNRVLGQLGYEARWQLLPWRRALHDTANGSADAILDISPNPERLQQYIFPHEPLSRSESVLFYRIDRPHRFTGLQDLRGLKIGVSAGYVYGNPEFMHADYFSREPAASTEASLLMLMHERVDMVIMNKRAGQFTLRQLGLERQVTHHPLVVSSGALFLAFHRSPDMAALAKRFSSGLSTFKRSSEYLQILQRYGLTEL</sequence>
<evidence type="ECO:0000256" key="2">
    <source>
        <dbReference type="ARBA" id="ARBA00022729"/>
    </source>
</evidence>
<comment type="caution">
    <text evidence="4">The sequence shown here is derived from an EMBL/GenBank/DDBJ whole genome shotgun (WGS) entry which is preliminary data.</text>
</comment>
<dbReference type="EMBL" id="BAABWD010000001">
    <property type="protein sequence ID" value="GAA6131290.1"/>
    <property type="molecule type" value="Genomic_DNA"/>
</dbReference>
<accession>A0ABP9ZPA8</accession>
<keyword evidence="2" id="KW-0732">Signal</keyword>
<gene>
    <name evidence="4" type="ORF">NBRC116187_16500</name>
</gene>
<dbReference type="InterPro" id="IPR001638">
    <property type="entry name" value="Solute-binding_3/MltF_N"/>
</dbReference>
<organism evidence="4 5">
    <name type="scientific">Halopseudomonas sabulinigri</name>
    <dbReference type="NCBI Taxonomy" id="472181"/>
    <lineage>
        <taxon>Bacteria</taxon>
        <taxon>Pseudomonadati</taxon>
        <taxon>Pseudomonadota</taxon>
        <taxon>Gammaproteobacteria</taxon>
        <taxon>Pseudomonadales</taxon>
        <taxon>Pseudomonadaceae</taxon>
        <taxon>Halopseudomonas</taxon>
    </lineage>
</organism>
<name>A0ABP9ZPA8_9GAMM</name>
<comment type="similarity">
    <text evidence="1">Belongs to the bacterial solute-binding protein 3 family.</text>
</comment>
<dbReference type="SMART" id="SM00062">
    <property type="entry name" value="PBPb"/>
    <property type="match status" value="1"/>
</dbReference>
<protein>
    <submittedName>
        <fullName evidence="4">Transporter substrate-binding domain-containing protein</fullName>
    </submittedName>
</protein>
<dbReference type="Proteomes" id="UP001486808">
    <property type="component" value="Unassembled WGS sequence"/>
</dbReference>
<evidence type="ECO:0000313" key="5">
    <source>
        <dbReference type="Proteomes" id="UP001486808"/>
    </source>
</evidence>
<dbReference type="PANTHER" id="PTHR35936:SF25">
    <property type="entry name" value="ABC TRANSPORTER SUBSTRATE-BINDING PROTEIN"/>
    <property type="match status" value="1"/>
</dbReference>
<evidence type="ECO:0000256" key="1">
    <source>
        <dbReference type="ARBA" id="ARBA00010333"/>
    </source>
</evidence>
<proteinExistence type="inferred from homology"/>
<reference evidence="4 5" key="1">
    <citation type="submission" date="2024-04" db="EMBL/GenBank/DDBJ databases">
        <title>Draft genome sequence of Halopseudomonas sabulinigri NBRC 116187.</title>
        <authorList>
            <person name="Miyakawa T."/>
            <person name="Kusuya Y."/>
            <person name="Miura T."/>
        </authorList>
    </citation>
    <scope>NUCLEOTIDE SEQUENCE [LARGE SCALE GENOMIC DNA]</scope>
    <source>
        <strain evidence="4 5">4NH20-0042</strain>
    </source>
</reference>